<dbReference type="AlphaFoldDB" id="A0A6C0FDX7"/>
<keyword evidence="1" id="KW-0808">Transferase</keyword>
<dbReference type="GO" id="GO:0016020">
    <property type="term" value="C:membrane"/>
    <property type="evidence" value="ECO:0007669"/>
    <property type="project" value="GOC"/>
</dbReference>
<dbReference type="InterPro" id="IPR007577">
    <property type="entry name" value="GlycoTrfase_DXD_sugar-bd_CS"/>
</dbReference>
<dbReference type="PANTHER" id="PTHR32385:SF15">
    <property type="entry name" value="INOSITOL PHOSPHOCERAMIDE MANNOSYLTRANSFERASE 1"/>
    <property type="match status" value="1"/>
</dbReference>
<protein>
    <recommendedName>
        <fullName evidence="3">Glycosyltransferase</fullName>
    </recommendedName>
</protein>
<dbReference type="Gene3D" id="3.90.550.20">
    <property type="match status" value="1"/>
</dbReference>
<dbReference type="SUPFAM" id="SSF53448">
    <property type="entry name" value="Nucleotide-diphospho-sugar transferases"/>
    <property type="match status" value="1"/>
</dbReference>
<organism evidence="2">
    <name type="scientific">viral metagenome</name>
    <dbReference type="NCBI Taxonomy" id="1070528"/>
    <lineage>
        <taxon>unclassified sequences</taxon>
        <taxon>metagenomes</taxon>
        <taxon>organismal metagenomes</taxon>
    </lineage>
</organism>
<accession>A0A6C0FDX7</accession>
<dbReference type="PANTHER" id="PTHR32385">
    <property type="entry name" value="MANNOSYL PHOSPHORYLINOSITOL CERAMIDE SYNTHASE"/>
    <property type="match status" value="1"/>
</dbReference>
<evidence type="ECO:0000313" key="2">
    <source>
        <dbReference type="EMBL" id="QHT38080.1"/>
    </source>
</evidence>
<dbReference type="EMBL" id="MN738825">
    <property type="protein sequence ID" value="QHT38080.1"/>
    <property type="molecule type" value="Genomic_DNA"/>
</dbReference>
<dbReference type="InterPro" id="IPR029044">
    <property type="entry name" value="Nucleotide-diphossugar_trans"/>
</dbReference>
<evidence type="ECO:0000256" key="1">
    <source>
        <dbReference type="ARBA" id="ARBA00022679"/>
    </source>
</evidence>
<dbReference type="GO" id="GO:0000030">
    <property type="term" value="F:mannosyltransferase activity"/>
    <property type="evidence" value="ECO:0007669"/>
    <property type="project" value="TreeGrafter"/>
</dbReference>
<name>A0A6C0FDX7_9ZZZZ</name>
<dbReference type="GO" id="GO:0051999">
    <property type="term" value="P:mannosyl-inositol phosphorylceramide biosynthetic process"/>
    <property type="evidence" value="ECO:0007669"/>
    <property type="project" value="TreeGrafter"/>
</dbReference>
<proteinExistence type="predicted"/>
<dbReference type="Pfam" id="PF04488">
    <property type="entry name" value="Gly_transf_sug"/>
    <property type="match status" value="1"/>
</dbReference>
<reference evidence="2" key="1">
    <citation type="journal article" date="2020" name="Nature">
        <title>Giant virus diversity and host interactions through global metagenomics.</title>
        <authorList>
            <person name="Schulz F."/>
            <person name="Roux S."/>
            <person name="Paez-Espino D."/>
            <person name="Jungbluth S."/>
            <person name="Walsh D.A."/>
            <person name="Denef V.J."/>
            <person name="McMahon K.D."/>
            <person name="Konstantinidis K.T."/>
            <person name="Eloe-Fadrosh E.A."/>
            <person name="Kyrpides N.C."/>
            <person name="Woyke T."/>
        </authorList>
    </citation>
    <scope>NUCLEOTIDE SEQUENCE</scope>
    <source>
        <strain evidence="2">GVMAG-S-ERX556049-19</strain>
    </source>
</reference>
<dbReference type="InterPro" id="IPR051706">
    <property type="entry name" value="Glycosyltransferase_domain"/>
</dbReference>
<sequence length="209" mass="25032">MIPRNIVQTSRNEKPNDYVVKLINTRSQGWQYKHYSDREVIDFFKENPLQEFPYIIQKFHSLSYGEHRADLFRYYYLYIKGGVYFDTDLMIENNIDEIIKDYEFVSVNSSYFPNSIFQGFIACIPNHSILYNGLKNLYETPNEKLIAHPSNFHDICRNFYNFVMNYDNKGKIYLYQEVFGDKLTANIIDKETKLIVMKHYHINKIIPLN</sequence>
<evidence type="ECO:0008006" key="3">
    <source>
        <dbReference type="Google" id="ProtNLM"/>
    </source>
</evidence>